<keyword evidence="7" id="KW-1185">Reference proteome</keyword>
<dbReference type="FunFam" id="1.10.10.10:FF:000001">
    <property type="entry name" value="LysR family transcriptional regulator"/>
    <property type="match status" value="1"/>
</dbReference>
<reference evidence="6 7" key="1">
    <citation type="submission" date="2020-08" db="EMBL/GenBank/DDBJ databases">
        <title>Sequencing the genomes of 1000 actinobacteria strains.</title>
        <authorList>
            <person name="Klenk H.-P."/>
        </authorList>
    </citation>
    <scope>NUCLEOTIDE SEQUENCE [LARGE SCALE GENOMIC DNA]</scope>
    <source>
        <strain evidence="6 7">DSM 28967</strain>
    </source>
</reference>
<dbReference type="SUPFAM" id="SSF53850">
    <property type="entry name" value="Periplasmic binding protein-like II"/>
    <property type="match status" value="1"/>
</dbReference>
<name>A0A7W9JDM6_9ACTN</name>
<dbReference type="GO" id="GO:0032993">
    <property type="term" value="C:protein-DNA complex"/>
    <property type="evidence" value="ECO:0007669"/>
    <property type="project" value="TreeGrafter"/>
</dbReference>
<dbReference type="AlphaFoldDB" id="A0A7W9JDM6"/>
<dbReference type="PROSITE" id="PS50931">
    <property type="entry name" value="HTH_LYSR"/>
    <property type="match status" value="1"/>
</dbReference>
<keyword evidence="4" id="KW-0804">Transcription</keyword>
<dbReference type="EMBL" id="JACHMY010000001">
    <property type="protein sequence ID" value="MBB5840221.1"/>
    <property type="molecule type" value="Genomic_DNA"/>
</dbReference>
<dbReference type="PRINTS" id="PR00039">
    <property type="entry name" value="HTHLYSR"/>
</dbReference>
<dbReference type="PANTHER" id="PTHR30346:SF29">
    <property type="entry name" value="LYSR SUBSTRATE-BINDING"/>
    <property type="match status" value="1"/>
</dbReference>
<evidence type="ECO:0000313" key="7">
    <source>
        <dbReference type="Proteomes" id="UP000549971"/>
    </source>
</evidence>
<evidence type="ECO:0000313" key="6">
    <source>
        <dbReference type="EMBL" id="MBB5840221.1"/>
    </source>
</evidence>
<comment type="similarity">
    <text evidence="1">Belongs to the LysR transcriptional regulatory family.</text>
</comment>
<dbReference type="Pfam" id="PF00126">
    <property type="entry name" value="HTH_1"/>
    <property type="match status" value="1"/>
</dbReference>
<organism evidence="6 7">
    <name type="scientific">Kribbella italica</name>
    <dbReference type="NCBI Taxonomy" id="1540520"/>
    <lineage>
        <taxon>Bacteria</taxon>
        <taxon>Bacillati</taxon>
        <taxon>Actinomycetota</taxon>
        <taxon>Actinomycetes</taxon>
        <taxon>Propionibacteriales</taxon>
        <taxon>Kribbellaceae</taxon>
        <taxon>Kribbella</taxon>
    </lineage>
</organism>
<evidence type="ECO:0000256" key="2">
    <source>
        <dbReference type="ARBA" id="ARBA00023015"/>
    </source>
</evidence>
<dbReference type="InterPro" id="IPR000847">
    <property type="entry name" value="LysR_HTH_N"/>
</dbReference>
<evidence type="ECO:0000256" key="1">
    <source>
        <dbReference type="ARBA" id="ARBA00009437"/>
    </source>
</evidence>
<dbReference type="RefSeq" id="WP_184802413.1">
    <property type="nucleotide sequence ID" value="NZ_JACHMY010000001.1"/>
</dbReference>
<sequence length="291" mass="30709">MELTPLRAFREVCRLGSISAAADKLGYTQSAVSRQLATLEAQLGRTLLTRHARGVRPTAAGDVLLTHAAGILAQVDRATADVAAAESRPGPLRVGAFPTASAQLLPKALKCLHRSWPDLRITFTEGVTPTLLPGLVDSTIDLAVVTDYPPGLPAADGLDLIHLLDDRLHVALPVGHRLADQDEIDLAELAKDSWVEDYPGAAAILTSVCARAGFAPRLEIVCGTWLGKQAFVAAGYGVMLAPGLVVPALRPDLVVRPLTDPPTRTVYVATRAADEPCGAVDAFVEALRTSI</sequence>
<protein>
    <submittedName>
        <fullName evidence="6">DNA-binding transcriptional LysR family regulator</fullName>
    </submittedName>
</protein>
<dbReference type="CDD" id="cd08423">
    <property type="entry name" value="PBP2_LTTR_like_6"/>
    <property type="match status" value="1"/>
</dbReference>
<evidence type="ECO:0000256" key="4">
    <source>
        <dbReference type="ARBA" id="ARBA00023163"/>
    </source>
</evidence>
<feature type="domain" description="HTH lysR-type" evidence="5">
    <location>
        <begin position="1"/>
        <end position="58"/>
    </location>
</feature>
<accession>A0A7W9JDM6</accession>
<dbReference type="InterPro" id="IPR036388">
    <property type="entry name" value="WH-like_DNA-bd_sf"/>
</dbReference>
<evidence type="ECO:0000259" key="5">
    <source>
        <dbReference type="PROSITE" id="PS50931"/>
    </source>
</evidence>
<dbReference type="InterPro" id="IPR036390">
    <property type="entry name" value="WH_DNA-bd_sf"/>
</dbReference>
<keyword evidence="2" id="KW-0805">Transcription regulation</keyword>
<keyword evidence="3 6" id="KW-0238">DNA-binding</keyword>
<comment type="caution">
    <text evidence="6">The sequence shown here is derived from an EMBL/GenBank/DDBJ whole genome shotgun (WGS) entry which is preliminary data.</text>
</comment>
<gene>
    <name evidence="6" type="ORF">HDA39_006955</name>
</gene>
<dbReference type="InterPro" id="IPR005119">
    <property type="entry name" value="LysR_subst-bd"/>
</dbReference>
<dbReference type="GO" id="GO:0003700">
    <property type="term" value="F:DNA-binding transcription factor activity"/>
    <property type="evidence" value="ECO:0007669"/>
    <property type="project" value="InterPro"/>
</dbReference>
<dbReference type="Proteomes" id="UP000549971">
    <property type="component" value="Unassembled WGS sequence"/>
</dbReference>
<evidence type="ECO:0000256" key="3">
    <source>
        <dbReference type="ARBA" id="ARBA00023125"/>
    </source>
</evidence>
<dbReference type="PANTHER" id="PTHR30346">
    <property type="entry name" value="TRANSCRIPTIONAL DUAL REGULATOR HCAR-RELATED"/>
    <property type="match status" value="1"/>
</dbReference>
<proteinExistence type="inferred from homology"/>
<dbReference type="Pfam" id="PF03466">
    <property type="entry name" value="LysR_substrate"/>
    <property type="match status" value="1"/>
</dbReference>
<dbReference type="Gene3D" id="1.10.10.10">
    <property type="entry name" value="Winged helix-like DNA-binding domain superfamily/Winged helix DNA-binding domain"/>
    <property type="match status" value="1"/>
</dbReference>
<dbReference type="SUPFAM" id="SSF46785">
    <property type="entry name" value="Winged helix' DNA-binding domain"/>
    <property type="match status" value="1"/>
</dbReference>
<dbReference type="Gene3D" id="3.40.190.10">
    <property type="entry name" value="Periplasmic binding protein-like II"/>
    <property type="match status" value="2"/>
</dbReference>
<dbReference type="GO" id="GO:0003677">
    <property type="term" value="F:DNA binding"/>
    <property type="evidence" value="ECO:0007669"/>
    <property type="project" value="UniProtKB-KW"/>
</dbReference>